<dbReference type="KEGG" id="mpp:MICPUCDRAFT_52793"/>
<feature type="compositionally biased region" description="Basic and acidic residues" evidence="1">
    <location>
        <begin position="196"/>
        <end position="207"/>
    </location>
</feature>
<feature type="compositionally biased region" description="Basic and acidic residues" evidence="1">
    <location>
        <begin position="244"/>
        <end position="256"/>
    </location>
</feature>
<feature type="region of interest" description="Disordered" evidence="1">
    <location>
        <begin position="1"/>
        <end position="80"/>
    </location>
</feature>
<organism evidence="3">
    <name type="scientific">Micromonas pusilla (strain CCMP1545)</name>
    <name type="common">Picoplanktonic green alga</name>
    <dbReference type="NCBI Taxonomy" id="564608"/>
    <lineage>
        <taxon>Eukaryota</taxon>
        <taxon>Viridiplantae</taxon>
        <taxon>Chlorophyta</taxon>
        <taxon>Mamiellophyceae</taxon>
        <taxon>Mamiellales</taxon>
        <taxon>Mamiellaceae</taxon>
        <taxon>Micromonas</taxon>
    </lineage>
</organism>
<reference evidence="2 3" key="1">
    <citation type="journal article" date="2009" name="Science">
        <title>Green evolution and dynamic adaptations revealed by genomes of the marine picoeukaryotes Micromonas.</title>
        <authorList>
            <person name="Worden A.Z."/>
            <person name="Lee J.H."/>
            <person name="Mock T."/>
            <person name="Rouze P."/>
            <person name="Simmons M.P."/>
            <person name="Aerts A.L."/>
            <person name="Allen A.E."/>
            <person name="Cuvelier M.L."/>
            <person name="Derelle E."/>
            <person name="Everett M.V."/>
            <person name="Foulon E."/>
            <person name="Grimwood J."/>
            <person name="Gundlach H."/>
            <person name="Henrissat B."/>
            <person name="Napoli C."/>
            <person name="McDonald S.M."/>
            <person name="Parker M.S."/>
            <person name="Rombauts S."/>
            <person name="Salamov A."/>
            <person name="Von Dassow P."/>
            <person name="Badger J.H."/>
            <person name="Coutinho P.M."/>
            <person name="Demir E."/>
            <person name="Dubchak I."/>
            <person name="Gentemann C."/>
            <person name="Eikrem W."/>
            <person name="Gready J.E."/>
            <person name="John U."/>
            <person name="Lanier W."/>
            <person name="Lindquist E.A."/>
            <person name="Lucas S."/>
            <person name="Mayer K.F."/>
            <person name="Moreau H."/>
            <person name="Not F."/>
            <person name="Otillar R."/>
            <person name="Panaud O."/>
            <person name="Pangilinan J."/>
            <person name="Paulsen I."/>
            <person name="Piegu B."/>
            <person name="Poliakov A."/>
            <person name="Robbens S."/>
            <person name="Schmutz J."/>
            <person name="Toulza E."/>
            <person name="Wyss T."/>
            <person name="Zelensky A."/>
            <person name="Zhou K."/>
            <person name="Armbrust E.V."/>
            <person name="Bhattacharya D."/>
            <person name="Goodenough U.W."/>
            <person name="Van de Peer Y."/>
            <person name="Grigoriev I.V."/>
        </authorList>
    </citation>
    <scope>NUCLEOTIDE SEQUENCE [LARGE SCALE GENOMIC DNA]</scope>
    <source>
        <strain evidence="2 3">CCMP1545</strain>
    </source>
</reference>
<name>C1N543_MICPC</name>
<gene>
    <name evidence="2" type="ORF">MICPUCDRAFT_52793</name>
</gene>
<dbReference type="EMBL" id="GG663747">
    <property type="protein sequence ID" value="EEH52847.1"/>
    <property type="molecule type" value="Genomic_DNA"/>
</dbReference>
<feature type="compositionally biased region" description="Basic and acidic residues" evidence="1">
    <location>
        <begin position="180"/>
        <end position="189"/>
    </location>
</feature>
<dbReference type="GeneID" id="9688348"/>
<accession>C1N543</accession>
<evidence type="ECO:0000256" key="1">
    <source>
        <dbReference type="SAM" id="MobiDB-lite"/>
    </source>
</evidence>
<dbReference type="RefSeq" id="XP_003062908.1">
    <property type="nucleotide sequence ID" value="XM_003062862.1"/>
</dbReference>
<proteinExistence type="predicted"/>
<feature type="compositionally biased region" description="Pro residues" evidence="1">
    <location>
        <begin position="130"/>
        <end position="141"/>
    </location>
</feature>
<feature type="compositionally biased region" description="Gly residues" evidence="1">
    <location>
        <begin position="222"/>
        <end position="233"/>
    </location>
</feature>
<dbReference type="Proteomes" id="UP000001876">
    <property type="component" value="Unassembled WGS sequence"/>
</dbReference>
<feature type="region of interest" description="Disordered" evidence="1">
    <location>
        <begin position="95"/>
        <end position="149"/>
    </location>
</feature>
<keyword evidence="3" id="KW-1185">Reference proteome</keyword>
<evidence type="ECO:0000313" key="2">
    <source>
        <dbReference type="EMBL" id="EEH52847.1"/>
    </source>
</evidence>
<feature type="region of interest" description="Disordered" evidence="1">
    <location>
        <begin position="161"/>
        <end position="276"/>
    </location>
</feature>
<feature type="compositionally biased region" description="Basic and acidic residues" evidence="1">
    <location>
        <begin position="44"/>
        <end position="80"/>
    </location>
</feature>
<protein>
    <submittedName>
        <fullName evidence="2">Predicted protein</fullName>
    </submittedName>
</protein>
<evidence type="ECO:0000313" key="3">
    <source>
        <dbReference type="Proteomes" id="UP000001876"/>
    </source>
</evidence>
<dbReference type="AlphaFoldDB" id="C1N543"/>
<sequence length="276" mass="30755">MPFNSASDAFQLHPDVRSYGTTLSPRRGGGGRRFDDAEVAAATRDAESQWERERANQRRREMRERELGRRRDWNADDKRPDQVVMEMAAVLQASLAPDPNDYSDHWDQGGVGSGHDAMEEDALRSDRAPSAPPLYGGPPVTPVSTAPRMTADELEMMAFLAESEDPMDPDTPPAHVVAARRKEAEAAKDRARRARLREQMDKKDDAAVKIQSAWAQKMESRGQGGGQSQGQGQGQPQSAWQRRKAQDEAQRLERRSSGGTHGARQRHGARYLDEVE</sequence>